<dbReference type="Proteomes" id="UP000266188">
    <property type="component" value="Unassembled WGS sequence"/>
</dbReference>
<proteinExistence type="predicted"/>
<reference evidence="2" key="1">
    <citation type="submission" date="2017-02" db="EMBL/GenBank/DDBJ databases">
        <authorList>
            <person name="Tafer H."/>
            <person name="Lopandic K."/>
        </authorList>
    </citation>
    <scope>NUCLEOTIDE SEQUENCE [LARGE SCALE GENOMIC DNA]</scope>
    <source>
        <strain evidence="2">CBS 366.77</strain>
    </source>
</reference>
<accession>A0A3A2ZQ43</accession>
<keyword evidence="2" id="KW-1185">Reference proteome</keyword>
<evidence type="ECO:0000313" key="1">
    <source>
        <dbReference type="EMBL" id="RJE19211.1"/>
    </source>
</evidence>
<evidence type="ECO:0000313" key="2">
    <source>
        <dbReference type="Proteomes" id="UP000266188"/>
    </source>
</evidence>
<organism evidence="1 2">
    <name type="scientific">Aspergillus sclerotialis</name>
    <dbReference type="NCBI Taxonomy" id="2070753"/>
    <lineage>
        <taxon>Eukaryota</taxon>
        <taxon>Fungi</taxon>
        <taxon>Dikarya</taxon>
        <taxon>Ascomycota</taxon>
        <taxon>Pezizomycotina</taxon>
        <taxon>Eurotiomycetes</taxon>
        <taxon>Eurotiomycetidae</taxon>
        <taxon>Eurotiales</taxon>
        <taxon>Aspergillaceae</taxon>
        <taxon>Aspergillus</taxon>
        <taxon>Aspergillus subgen. Polypaecilum</taxon>
    </lineage>
</organism>
<name>A0A3A2ZQ43_9EURO</name>
<sequence length="106" mass="11848">MRLSEVQLLGSLFSYPFRFLANAANCASIDILRRESLADDKCVASTNMAVQRQELWDMDSSSDRLACGHTHGGLKMRRNDGPRDDNAPNHITCLALRWVAGWSPRA</sequence>
<gene>
    <name evidence="1" type="ORF">PHISCL_08451</name>
</gene>
<protein>
    <submittedName>
        <fullName evidence="1">Uncharacterized protein</fullName>
    </submittedName>
</protein>
<comment type="caution">
    <text evidence="1">The sequence shown here is derived from an EMBL/GenBank/DDBJ whole genome shotgun (WGS) entry which is preliminary data.</text>
</comment>
<dbReference type="AlphaFoldDB" id="A0A3A2ZQ43"/>
<dbReference type="EMBL" id="MVGC01000435">
    <property type="protein sequence ID" value="RJE19211.1"/>
    <property type="molecule type" value="Genomic_DNA"/>
</dbReference>